<feature type="transmembrane region" description="Helical" evidence="6">
    <location>
        <begin position="84"/>
        <end position="109"/>
    </location>
</feature>
<evidence type="ECO:0000256" key="5">
    <source>
        <dbReference type="ARBA" id="ARBA00023136"/>
    </source>
</evidence>
<keyword evidence="5 6" id="KW-0472">Membrane</keyword>
<dbReference type="GO" id="GO:0015658">
    <property type="term" value="F:branched-chain amino acid transmembrane transporter activity"/>
    <property type="evidence" value="ECO:0007669"/>
    <property type="project" value="InterPro"/>
</dbReference>
<protein>
    <submittedName>
        <fullName evidence="7">Unannotated protein</fullName>
    </submittedName>
</protein>
<feature type="transmembrane region" description="Helical" evidence="6">
    <location>
        <begin position="154"/>
        <end position="171"/>
    </location>
</feature>
<gene>
    <name evidence="7" type="ORF">UFOPK2171_00592</name>
</gene>
<dbReference type="AlphaFoldDB" id="A0A6J6KJ22"/>
<feature type="transmembrane region" description="Helical" evidence="6">
    <location>
        <begin position="340"/>
        <end position="360"/>
    </location>
</feature>
<feature type="transmembrane region" description="Helical" evidence="6">
    <location>
        <begin position="121"/>
        <end position="142"/>
    </location>
</feature>
<dbReference type="InterPro" id="IPR043428">
    <property type="entry name" value="LivM-like"/>
</dbReference>
<keyword evidence="4 6" id="KW-1133">Transmembrane helix</keyword>
<dbReference type="Pfam" id="PF02653">
    <property type="entry name" value="BPD_transp_2"/>
    <property type="match status" value="1"/>
</dbReference>
<feature type="transmembrane region" description="Helical" evidence="6">
    <location>
        <begin position="210"/>
        <end position="227"/>
    </location>
</feature>
<sequence>MSNTAPAHTAVSSNRKWALGFTGVVAFFFILNKFILPEAPRGIQNFFNNWFSLTSMAEIMIWILMALGLNIIVGYAGLLDLGYVAFWALGGYVAGWLMSPFFSSVSLNFFGNPREGFEFGIHFHVFLVLILGGVFTAIWGIIIGGPTLRLKSDYLALVTLGFGEIIPQFMINGADIGGLNVTNGSQGIGGLDDVNLFGYVIGTFALPEKFLMVSLMAGAMIFFSIRLRDGRLGRAWLAIREDELAASMMGVPLWRTKFASYAIGAVGGGIGGVGFAILVGGVYADRFNFVISIIILAMVVLGGMGNVWGVVVGAVVLAWINSIGLVQVGDLVNDTFGTNINFPSYQFLLFGLLLVLMMLFRREGFIPEARIRMVMNEEKLEDEENVSDETKIGHH</sequence>
<dbReference type="PANTHER" id="PTHR30482">
    <property type="entry name" value="HIGH-AFFINITY BRANCHED-CHAIN AMINO ACID TRANSPORT SYSTEM PERMEASE"/>
    <property type="match status" value="1"/>
</dbReference>
<evidence type="ECO:0000256" key="4">
    <source>
        <dbReference type="ARBA" id="ARBA00022989"/>
    </source>
</evidence>
<reference evidence="7" key="1">
    <citation type="submission" date="2020-05" db="EMBL/GenBank/DDBJ databases">
        <authorList>
            <person name="Chiriac C."/>
            <person name="Salcher M."/>
            <person name="Ghai R."/>
            <person name="Kavagutti S V."/>
        </authorList>
    </citation>
    <scope>NUCLEOTIDE SEQUENCE</scope>
</reference>
<evidence type="ECO:0000313" key="7">
    <source>
        <dbReference type="EMBL" id="CAB4649820.1"/>
    </source>
</evidence>
<dbReference type="EMBL" id="CAEZWD010000062">
    <property type="protein sequence ID" value="CAB4649820.1"/>
    <property type="molecule type" value="Genomic_DNA"/>
</dbReference>
<feature type="transmembrane region" description="Helical" evidence="6">
    <location>
        <begin position="290"/>
        <end position="320"/>
    </location>
</feature>
<dbReference type="PANTHER" id="PTHR30482:SF10">
    <property type="entry name" value="HIGH-AFFINITY BRANCHED-CHAIN AMINO ACID TRANSPORT PROTEIN BRAE"/>
    <property type="match status" value="1"/>
</dbReference>
<feature type="transmembrane region" description="Helical" evidence="6">
    <location>
        <begin position="17"/>
        <end position="36"/>
    </location>
</feature>
<comment type="subcellular location">
    <subcellularLocation>
        <location evidence="1">Cell membrane</location>
        <topology evidence="1">Multi-pass membrane protein</topology>
    </subcellularLocation>
</comment>
<accession>A0A6J6KJ22</accession>
<dbReference type="CDD" id="cd06581">
    <property type="entry name" value="TM_PBP1_LivM_like"/>
    <property type="match status" value="1"/>
</dbReference>
<organism evidence="7">
    <name type="scientific">freshwater metagenome</name>
    <dbReference type="NCBI Taxonomy" id="449393"/>
    <lineage>
        <taxon>unclassified sequences</taxon>
        <taxon>metagenomes</taxon>
        <taxon>ecological metagenomes</taxon>
    </lineage>
</organism>
<keyword evidence="3 6" id="KW-0812">Transmembrane</keyword>
<name>A0A6J6KJ22_9ZZZZ</name>
<keyword evidence="2" id="KW-1003">Cell membrane</keyword>
<evidence type="ECO:0000256" key="6">
    <source>
        <dbReference type="SAM" id="Phobius"/>
    </source>
</evidence>
<feature type="transmembrane region" description="Helical" evidence="6">
    <location>
        <begin position="57"/>
        <end position="78"/>
    </location>
</feature>
<proteinExistence type="predicted"/>
<dbReference type="GO" id="GO:0005886">
    <property type="term" value="C:plasma membrane"/>
    <property type="evidence" value="ECO:0007669"/>
    <property type="project" value="UniProtKB-SubCell"/>
</dbReference>
<evidence type="ECO:0000256" key="2">
    <source>
        <dbReference type="ARBA" id="ARBA00022475"/>
    </source>
</evidence>
<feature type="transmembrane region" description="Helical" evidence="6">
    <location>
        <begin position="258"/>
        <end position="283"/>
    </location>
</feature>
<dbReference type="InterPro" id="IPR001851">
    <property type="entry name" value="ABC_transp_permease"/>
</dbReference>
<evidence type="ECO:0000256" key="1">
    <source>
        <dbReference type="ARBA" id="ARBA00004651"/>
    </source>
</evidence>
<evidence type="ECO:0000256" key="3">
    <source>
        <dbReference type="ARBA" id="ARBA00022692"/>
    </source>
</evidence>